<dbReference type="Gene3D" id="2.40.50.40">
    <property type="match status" value="1"/>
</dbReference>
<proteinExistence type="predicted"/>
<organism evidence="5 6">
    <name type="scientific">Pristionchus entomophagus</name>
    <dbReference type="NCBI Taxonomy" id="358040"/>
    <lineage>
        <taxon>Eukaryota</taxon>
        <taxon>Metazoa</taxon>
        <taxon>Ecdysozoa</taxon>
        <taxon>Nematoda</taxon>
        <taxon>Chromadorea</taxon>
        <taxon>Rhabditida</taxon>
        <taxon>Rhabditina</taxon>
        <taxon>Diplogasteromorpha</taxon>
        <taxon>Diplogasteroidea</taxon>
        <taxon>Neodiplogasteridae</taxon>
        <taxon>Pristionchus</taxon>
    </lineage>
</organism>
<dbReference type="PANTHER" id="PTHR12197:SF251">
    <property type="entry name" value="EG:BACR7C10.4 PROTEIN"/>
    <property type="match status" value="1"/>
</dbReference>
<evidence type="ECO:0000256" key="1">
    <source>
        <dbReference type="ARBA" id="ARBA00004584"/>
    </source>
</evidence>
<dbReference type="PROSITE" id="PS50013">
    <property type="entry name" value="CHROMO_2"/>
    <property type="match status" value="1"/>
</dbReference>
<dbReference type="Pfam" id="PF00856">
    <property type="entry name" value="SET"/>
    <property type="match status" value="1"/>
</dbReference>
<evidence type="ECO:0000259" key="4">
    <source>
        <dbReference type="PROSITE" id="PS50280"/>
    </source>
</evidence>
<dbReference type="AlphaFoldDB" id="A0AAV5T210"/>
<keyword evidence="2" id="KW-0137">Centromere</keyword>
<dbReference type="InterPro" id="IPR000953">
    <property type="entry name" value="Chromo/chromo_shadow_dom"/>
</dbReference>
<dbReference type="InterPro" id="IPR016197">
    <property type="entry name" value="Chromo-like_dom_sf"/>
</dbReference>
<comment type="subcellular location">
    <subcellularLocation>
        <location evidence="1">Chromosome</location>
        <location evidence="1">Centromere</location>
    </subcellularLocation>
</comment>
<comment type="caution">
    <text evidence="5">The sequence shown here is derived from an EMBL/GenBank/DDBJ whole genome shotgun (WGS) entry which is preliminary data.</text>
</comment>
<reference evidence="5" key="1">
    <citation type="submission" date="2023-10" db="EMBL/GenBank/DDBJ databases">
        <title>Genome assembly of Pristionchus species.</title>
        <authorList>
            <person name="Yoshida K."/>
            <person name="Sommer R.J."/>
        </authorList>
    </citation>
    <scope>NUCLEOTIDE SEQUENCE</scope>
    <source>
        <strain evidence="5">RS0144</strain>
    </source>
</reference>
<feature type="domain" description="Chromo" evidence="3">
    <location>
        <begin position="59"/>
        <end position="117"/>
    </location>
</feature>
<dbReference type="SUPFAM" id="SSF82199">
    <property type="entry name" value="SET domain"/>
    <property type="match status" value="1"/>
</dbReference>
<evidence type="ECO:0000313" key="6">
    <source>
        <dbReference type="Proteomes" id="UP001432027"/>
    </source>
</evidence>
<dbReference type="SUPFAM" id="SSF54160">
    <property type="entry name" value="Chromo domain-like"/>
    <property type="match status" value="1"/>
</dbReference>
<keyword evidence="6" id="KW-1185">Reference proteome</keyword>
<dbReference type="InterPro" id="IPR050869">
    <property type="entry name" value="H3K4_H4K5_MeTrfase"/>
</dbReference>
<evidence type="ECO:0000259" key="3">
    <source>
        <dbReference type="PROSITE" id="PS50013"/>
    </source>
</evidence>
<dbReference type="Gene3D" id="2.170.270.10">
    <property type="entry name" value="SET domain"/>
    <property type="match status" value="1"/>
</dbReference>
<protein>
    <recommendedName>
        <fullName evidence="7">SET domain-containing protein</fullName>
    </recommendedName>
</protein>
<name>A0AAV5T210_9BILA</name>
<gene>
    <name evidence="5" type="ORF">PENTCL1PPCAC_11685</name>
</gene>
<dbReference type="EMBL" id="BTSX01000003">
    <property type="protein sequence ID" value="GMS89510.1"/>
    <property type="molecule type" value="Genomic_DNA"/>
</dbReference>
<dbReference type="InterPro" id="IPR001214">
    <property type="entry name" value="SET_dom"/>
</dbReference>
<dbReference type="InterPro" id="IPR046341">
    <property type="entry name" value="SET_dom_sf"/>
</dbReference>
<dbReference type="GO" id="GO:0000775">
    <property type="term" value="C:chromosome, centromeric region"/>
    <property type="evidence" value="ECO:0007669"/>
    <property type="project" value="UniProtKB-SubCell"/>
</dbReference>
<dbReference type="CDD" id="cd00024">
    <property type="entry name" value="CD_CSD"/>
    <property type="match status" value="1"/>
</dbReference>
<evidence type="ECO:0008006" key="7">
    <source>
        <dbReference type="Google" id="ProtNLM"/>
    </source>
</evidence>
<dbReference type="PANTHER" id="PTHR12197">
    <property type="entry name" value="HISTONE-LYSINE N-METHYLTRANSFERASE SMYD"/>
    <property type="match status" value="1"/>
</dbReference>
<dbReference type="Proteomes" id="UP001432027">
    <property type="component" value="Unassembled WGS sequence"/>
</dbReference>
<sequence length="411" mass="47742">MDRELHESLDSLSMDELPDIEQDALGRLLISADSVGRKCRKDTFAPVIRGEGAGEAVEWEVEAVEAVEWDERRLMFDVKWKNYSRDHNTKEGLASFLSLQIPYKFFAEENPTNEESECFKIFAGLHKVGYRCHYSEDRWFFCVMKERLLKADHCEAYLRTFKSMMERDELLREYNTRLQVEGHIQFKVMNEVDMAMPPPFFGIDLLNKENEAADHLPSLTQKKEITIVRNQGTWSLRTDSVLADGTDLFSFGGYPCDSSLATKYMEEMGELLAFSHFVYIGKEEGMEWSLDRRGVFDAASCLSHSCDPNCKIVWTVSSRSVRAVTRRIIQKGEELSIDYFSINKTMRMKSELLDRLDMERDCVECTCLSPDCRIILYSEIQLDPCFYEYNKEDKLSTQSNSPYKGVWFNMQ</sequence>
<accession>A0AAV5T210</accession>
<dbReference type="PROSITE" id="PS50280">
    <property type="entry name" value="SET"/>
    <property type="match status" value="1"/>
</dbReference>
<evidence type="ECO:0000313" key="5">
    <source>
        <dbReference type="EMBL" id="GMS89510.1"/>
    </source>
</evidence>
<feature type="domain" description="SET" evidence="4">
    <location>
        <begin position="217"/>
        <end position="340"/>
    </location>
</feature>
<dbReference type="GO" id="GO:0005634">
    <property type="term" value="C:nucleus"/>
    <property type="evidence" value="ECO:0007669"/>
    <property type="project" value="TreeGrafter"/>
</dbReference>
<evidence type="ECO:0000256" key="2">
    <source>
        <dbReference type="ARBA" id="ARBA00023328"/>
    </source>
</evidence>